<evidence type="ECO:0000256" key="2">
    <source>
        <dbReference type="ARBA" id="ARBA00022691"/>
    </source>
</evidence>
<accession>X0V555</accession>
<dbReference type="CDD" id="cd02068">
    <property type="entry name" value="radical_SAM_B12_BD"/>
    <property type="match status" value="1"/>
</dbReference>
<dbReference type="GO" id="GO:0003824">
    <property type="term" value="F:catalytic activity"/>
    <property type="evidence" value="ECO:0007669"/>
    <property type="project" value="InterPro"/>
</dbReference>
<feature type="domain" description="Radical SAM core" evidence="7">
    <location>
        <begin position="166"/>
        <end position="263"/>
    </location>
</feature>
<evidence type="ECO:0000256" key="3">
    <source>
        <dbReference type="ARBA" id="ARBA00022723"/>
    </source>
</evidence>
<protein>
    <submittedName>
        <fullName evidence="8">Uncharacterized protein</fullName>
    </submittedName>
</protein>
<dbReference type="InterPro" id="IPR007197">
    <property type="entry name" value="rSAM"/>
</dbReference>
<name>X0V555_9ZZZZ</name>
<feature type="non-terminal residue" evidence="8">
    <location>
        <position position="263"/>
    </location>
</feature>
<dbReference type="GO" id="GO:0051539">
    <property type="term" value="F:4 iron, 4 sulfur cluster binding"/>
    <property type="evidence" value="ECO:0007669"/>
    <property type="project" value="UniProtKB-KW"/>
</dbReference>
<dbReference type="PANTHER" id="PTHR43409:SF16">
    <property type="entry name" value="SLR0320 PROTEIN"/>
    <property type="match status" value="1"/>
</dbReference>
<dbReference type="Pfam" id="PF04055">
    <property type="entry name" value="Radical_SAM"/>
    <property type="match status" value="1"/>
</dbReference>
<dbReference type="GO" id="GO:0046872">
    <property type="term" value="F:metal ion binding"/>
    <property type="evidence" value="ECO:0007669"/>
    <property type="project" value="UniProtKB-KW"/>
</dbReference>
<dbReference type="SFLD" id="SFLDG01123">
    <property type="entry name" value="methyltransferase_(Class_B)"/>
    <property type="match status" value="1"/>
</dbReference>
<evidence type="ECO:0000259" key="6">
    <source>
        <dbReference type="PROSITE" id="PS51332"/>
    </source>
</evidence>
<dbReference type="InterPro" id="IPR023404">
    <property type="entry name" value="rSAM_horseshoe"/>
</dbReference>
<dbReference type="GO" id="GO:0005829">
    <property type="term" value="C:cytosol"/>
    <property type="evidence" value="ECO:0007669"/>
    <property type="project" value="TreeGrafter"/>
</dbReference>
<keyword evidence="4" id="KW-0408">Iron</keyword>
<dbReference type="SUPFAM" id="SSF102114">
    <property type="entry name" value="Radical SAM enzymes"/>
    <property type="match status" value="1"/>
</dbReference>
<dbReference type="SFLD" id="SFLDS00029">
    <property type="entry name" value="Radical_SAM"/>
    <property type="match status" value="1"/>
</dbReference>
<feature type="domain" description="B12-binding" evidence="6">
    <location>
        <begin position="1"/>
        <end position="113"/>
    </location>
</feature>
<dbReference type="AlphaFoldDB" id="X0V555"/>
<dbReference type="Gene3D" id="3.40.50.280">
    <property type="entry name" value="Cobalamin-binding domain"/>
    <property type="match status" value="1"/>
</dbReference>
<proteinExistence type="predicted"/>
<keyword evidence="5" id="KW-0411">Iron-sulfur</keyword>
<dbReference type="GO" id="GO:0031419">
    <property type="term" value="F:cobalamin binding"/>
    <property type="evidence" value="ECO:0007669"/>
    <property type="project" value="InterPro"/>
</dbReference>
<organism evidence="8">
    <name type="scientific">marine sediment metagenome</name>
    <dbReference type="NCBI Taxonomy" id="412755"/>
    <lineage>
        <taxon>unclassified sequences</taxon>
        <taxon>metagenomes</taxon>
        <taxon>ecological metagenomes</taxon>
    </lineage>
</organism>
<dbReference type="PROSITE" id="PS51332">
    <property type="entry name" value="B12_BINDING"/>
    <property type="match status" value="1"/>
</dbReference>
<dbReference type="InterPro" id="IPR034466">
    <property type="entry name" value="Methyltransferase_Class_B"/>
</dbReference>
<dbReference type="EMBL" id="BARS01029708">
    <property type="protein sequence ID" value="GAG07618.1"/>
    <property type="molecule type" value="Genomic_DNA"/>
</dbReference>
<evidence type="ECO:0000313" key="8">
    <source>
        <dbReference type="EMBL" id="GAG07618.1"/>
    </source>
</evidence>
<dbReference type="InterPro" id="IPR006158">
    <property type="entry name" value="Cobalamin-bd"/>
</dbReference>
<dbReference type="InterPro" id="IPR051198">
    <property type="entry name" value="BchE-like"/>
</dbReference>
<evidence type="ECO:0000256" key="4">
    <source>
        <dbReference type="ARBA" id="ARBA00023004"/>
    </source>
</evidence>
<evidence type="ECO:0000256" key="1">
    <source>
        <dbReference type="ARBA" id="ARBA00001966"/>
    </source>
</evidence>
<dbReference type="Gene3D" id="3.80.30.20">
    <property type="entry name" value="tm_1862 like domain"/>
    <property type="match status" value="1"/>
</dbReference>
<evidence type="ECO:0000256" key="5">
    <source>
        <dbReference type="ARBA" id="ARBA00023014"/>
    </source>
</evidence>
<feature type="non-terminal residue" evidence="8">
    <location>
        <position position="1"/>
    </location>
</feature>
<dbReference type="InterPro" id="IPR036724">
    <property type="entry name" value="Cobalamin-bd_sf"/>
</dbReference>
<dbReference type="SUPFAM" id="SSF52242">
    <property type="entry name" value="Cobalamin (vitamin B12)-binding domain"/>
    <property type="match status" value="1"/>
</dbReference>
<gene>
    <name evidence="8" type="ORF">S01H1_46397</name>
</gene>
<dbReference type="PROSITE" id="PS51918">
    <property type="entry name" value="RADICAL_SAM"/>
    <property type="match status" value="1"/>
</dbReference>
<reference evidence="8" key="1">
    <citation type="journal article" date="2014" name="Front. Microbiol.">
        <title>High frequency of phylogenetically diverse reductive dehalogenase-homologous genes in deep subseafloor sedimentary metagenomes.</title>
        <authorList>
            <person name="Kawai M."/>
            <person name="Futagami T."/>
            <person name="Toyoda A."/>
            <person name="Takaki Y."/>
            <person name="Nishi S."/>
            <person name="Hori S."/>
            <person name="Arai W."/>
            <person name="Tsubouchi T."/>
            <person name="Morono Y."/>
            <person name="Uchiyama I."/>
            <person name="Ito T."/>
            <person name="Fujiyama A."/>
            <person name="Inagaki F."/>
            <person name="Takami H."/>
        </authorList>
    </citation>
    <scope>NUCLEOTIDE SEQUENCE</scope>
    <source>
        <strain evidence="8">Expedition CK06-06</strain>
    </source>
</reference>
<dbReference type="PANTHER" id="PTHR43409">
    <property type="entry name" value="ANAEROBIC MAGNESIUM-PROTOPORPHYRIN IX MONOMETHYL ESTER CYCLASE-RELATED"/>
    <property type="match status" value="1"/>
</dbReference>
<dbReference type="SFLD" id="SFLDG01082">
    <property type="entry name" value="B12-binding_domain_containing"/>
    <property type="match status" value="1"/>
</dbReference>
<evidence type="ECO:0000259" key="7">
    <source>
        <dbReference type="PROSITE" id="PS51918"/>
    </source>
</evidence>
<comment type="caution">
    <text evidence="8">The sequence shown here is derived from an EMBL/GenBank/DDBJ whole genome shotgun (WGS) entry which is preliminary data.</text>
</comment>
<keyword evidence="2" id="KW-0949">S-adenosyl-L-methionine</keyword>
<dbReference type="Pfam" id="PF02310">
    <property type="entry name" value="B12-binding"/>
    <property type="match status" value="1"/>
</dbReference>
<sequence>LEQAGYDVKVVDCTFMDQNKYDVERVKDAVLGLSPDAVGLSALTWTIPSAYQLAEAIKEDSPDTPIILGGPHVSALPRRTLRECGAIDAAILGEGEKTFPDFLGRLFSKGMGLEMNALNGVAFRHGGKTEGDTEPVYVEDLDALPSPARHLFPLNEYVKWSKNFQARQTPVASMITSRGCPHRCTFCTRVNNGVRHRTRSPENVVREMAELKEMDFNEIQIVDDNFTHDRERVHEICTLIRKEGLDLTFQLANGMRVDHVTQE</sequence>
<comment type="cofactor">
    <cofactor evidence="1">
        <name>[4Fe-4S] cluster</name>
        <dbReference type="ChEBI" id="CHEBI:49883"/>
    </cofactor>
</comment>
<dbReference type="InterPro" id="IPR058240">
    <property type="entry name" value="rSAM_sf"/>
</dbReference>
<keyword evidence="3" id="KW-0479">Metal-binding</keyword>